<accession>A0A8C5G0I4</accession>
<dbReference type="Proteomes" id="UP000694680">
    <property type="component" value="Unassembled WGS sequence"/>
</dbReference>
<protein>
    <recommendedName>
        <fullName evidence="6">Ig-like domain-containing protein</fullName>
    </recommendedName>
</protein>
<comment type="subcellular location">
    <subcellularLocation>
        <location evidence="1">Membrane</location>
    </subcellularLocation>
</comment>
<sequence>MAPGPPVSTFVLLYLVVSFLEPEVIGSPDPIFCSPGADVVLPCHLDPELDVRDLTVEWSRTDRSTRPQYVHIYRNRREVSTISRTRLFVEQLGHGNISLKVLNVSAEDGGAYRCFIPKLRSRTLSHLLTNQHLLIIKIHPSNCQIQKNCFEPGVTARSRVTVVVVSLLVVFAVVGLFVAFCVFKSRPENKGDGHAHNRPLKLTLRDTLQLTLRDTLQLTLQPIDEQHQCGQFRDQPAGGAVL</sequence>
<dbReference type="PANTHER" id="PTHR24100">
    <property type="entry name" value="BUTYROPHILIN"/>
    <property type="match status" value="1"/>
</dbReference>
<keyword evidence="2 4" id="KW-0472">Membrane</keyword>
<feature type="signal peptide" evidence="5">
    <location>
        <begin position="1"/>
        <end position="26"/>
    </location>
</feature>
<feature type="chain" id="PRO_5034821469" description="Ig-like domain-containing protein" evidence="5">
    <location>
        <begin position="27"/>
        <end position="242"/>
    </location>
</feature>
<evidence type="ECO:0000313" key="8">
    <source>
        <dbReference type="Proteomes" id="UP000694680"/>
    </source>
</evidence>
<reference evidence="7" key="1">
    <citation type="submission" date="2025-08" db="UniProtKB">
        <authorList>
            <consortium name="Ensembl"/>
        </authorList>
    </citation>
    <scope>IDENTIFICATION</scope>
</reference>
<dbReference type="PROSITE" id="PS50835">
    <property type="entry name" value="IG_LIKE"/>
    <property type="match status" value="1"/>
</dbReference>
<keyword evidence="5" id="KW-0732">Signal</keyword>
<evidence type="ECO:0000256" key="2">
    <source>
        <dbReference type="ARBA" id="ARBA00023136"/>
    </source>
</evidence>
<keyword evidence="4" id="KW-1133">Transmembrane helix</keyword>
<organism evidence="7 8">
    <name type="scientific">Gouania willdenowi</name>
    <name type="common">Blunt-snouted clingfish</name>
    <name type="synonym">Lepadogaster willdenowi</name>
    <dbReference type="NCBI Taxonomy" id="441366"/>
    <lineage>
        <taxon>Eukaryota</taxon>
        <taxon>Metazoa</taxon>
        <taxon>Chordata</taxon>
        <taxon>Craniata</taxon>
        <taxon>Vertebrata</taxon>
        <taxon>Euteleostomi</taxon>
        <taxon>Actinopterygii</taxon>
        <taxon>Neopterygii</taxon>
        <taxon>Teleostei</taxon>
        <taxon>Neoteleostei</taxon>
        <taxon>Acanthomorphata</taxon>
        <taxon>Ovalentaria</taxon>
        <taxon>Blenniimorphae</taxon>
        <taxon>Blenniiformes</taxon>
        <taxon>Gobiesocoidei</taxon>
        <taxon>Gobiesocidae</taxon>
        <taxon>Gobiesocinae</taxon>
        <taxon>Gouania</taxon>
    </lineage>
</organism>
<evidence type="ECO:0000256" key="5">
    <source>
        <dbReference type="SAM" id="SignalP"/>
    </source>
</evidence>
<dbReference type="Gene3D" id="2.60.40.10">
    <property type="entry name" value="Immunoglobulins"/>
    <property type="match status" value="1"/>
</dbReference>
<keyword evidence="3" id="KW-0393">Immunoglobulin domain</keyword>
<dbReference type="PANTHER" id="PTHR24100:SF151">
    <property type="entry name" value="ICOS LIGAND"/>
    <property type="match status" value="1"/>
</dbReference>
<dbReference type="Ensembl" id="ENSGWIT00000006298.1">
    <property type="protein sequence ID" value="ENSGWIP00000005756.1"/>
    <property type="gene ID" value="ENSGWIG00000003282.1"/>
</dbReference>
<proteinExistence type="predicted"/>
<evidence type="ECO:0000256" key="4">
    <source>
        <dbReference type="SAM" id="Phobius"/>
    </source>
</evidence>
<dbReference type="InterPro" id="IPR036179">
    <property type="entry name" value="Ig-like_dom_sf"/>
</dbReference>
<dbReference type="InterPro" id="IPR013783">
    <property type="entry name" value="Ig-like_fold"/>
</dbReference>
<dbReference type="InterPro" id="IPR007110">
    <property type="entry name" value="Ig-like_dom"/>
</dbReference>
<dbReference type="Pfam" id="PF07686">
    <property type="entry name" value="V-set"/>
    <property type="match status" value="1"/>
</dbReference>
<dbReference type="InterPro" id="IPR013106">
    <property type="entry name" value="Ig_V-set"/>
</dbReference>
<reference evidence="7" key="2">
    <citation type="submission" date="2025-09" db="UniProtKB">
        <authorList>
            <consortium name="Ensembl"/>
        </authorList>
    </citation>
    <scope>IDENTIFICATION</scope>
</reference>
<evidence type="ECO:0000256" key="3">
    <source>
        <dbReference type="ARBA" id="ARBA00023319"/>
    </source>
</evidence>
<dbReference type="SUPFAM" id="SSF48726">
    <property type="entry name" value="Immunoglobulin"/>
    <property type="match status" value="1"/>
</dbReference>
<dbReference type="InterPro" id="IPR003599">
    <property type="entry name" value="Ig_sub"/>
</dbReference>
<dbReference type="InterPro" id="IPR050504">
    <property type="entry name" value="IgSF_BTN/MOG"/>
</dbReference>
<name>A0A8C5G0I4_GOUWI</name>
<dbReference type="GO" id="GO:0001817">
    <property type="term" value="P:regulation of cytokine production"/>
    <property type="evidence" value="ECO:0007669"/>
    <property type="project" value="TreeGrafter"/>
</dbReference>
<dbReference type="SMART" id="SM00409">
    <property type="entry name" value="IG"/>
    <property type="match status" value="1"/>
</dbReference>
<evidence type="ECO:0000256" key="1">
    <source>
        <dbReference type="ARBA" id="ARBA00004370"/>
    </source>
</evidence>
<keyword evidence="8" id="KW-1185">Reference proteome</keyword>
<keyword evidence="4" id="KW-0812">Transmembrane</keyword>
<feature type="transmembrane region" description="Helical" evidence="4">
    <location>
        <begin position="160"/>
        <end position="183"/>
    </location>
</feature>
<dbReference type="AlphaFoldDB" id="A0A8C5G0I4"/>
<feature type="domain" description="Ig-like" evidence="6">
    <location>
        <begin position="22"/>
        <end position="125"/>
    </location>
</feature>
<evidence type="ECO:0000259" key="6">
    <source>
        <dbReference type="PROSITE" id="PS50835"/>
    </source>
</evidence>
<dbReference type="GO" id="GO:0005102">
    <property type="term" value="F:signaling receptor binding"/>
    <property type="evidence" value="ECO:0007669"/>
    <property type="project" value="TreeGrafter"/>
</dbReference>
<dbReference type="GO" id="GO:0050852">
    <property type="term" value="P:T cell receptor signaling pathway"/>
    <property type="evidence" value="ECO:0007669"/>
    <property type="project" value="TreeGrafter"/>
</dbReference>
<dbReference type="GO" id="GO:0009897">
    <property type="term" value="C:external side of plasma membrane"/>
    <property type="evidence" value="ECO:0007669"/>
    <property type="project" value="TreeGrafter"/>
</dbReference>
<evidence type="ECO:0000313" key="7">
    <source>
        <dbReference type="Ensembl" id="ENSGWIP00000005756.1"/>
    </source>
</evidence>